<organism evidence="9 10">
    <name type="scientific">Paraflavitalea soli</name>
    <dbReference type="NCBI Taxonomy" id="2315862"/>
    <lineage>
        <taxon>Bacteria</taxon>
        <taxon>Pseudomonadati</taxon>
        <taxon>Bacteroidota</taxon>
        <taxon>Chitinophagia</taxon>
        <taxon>Chitinophagales</taxon>
        <taxon>Chitinophagaceae</taxon>
        <taxon>Paraflavitalea</taxon>
    </lineage>
</organism>
<feature type="transmembrane region" description="Helical" evidence="6">
    <location>
        <begin position="330"/>
        <end position="357"/>
    </location>
</feature>
<evidence type="ECO:0000313" key="9">
    <source>
        <dbReference type="EMBL" id="AXY78322.1"/>
    </source>
</evidence>
<dbReference type="InterPro" id="IPR050250">
    <property type="entry name" value="Macrolide_Exporter_MacB"/>
</dbReference>
<keyword evidence="2" id="KW-1003">Cell membrane</keyword>
<evidence type="ECO:0000259" key="8">
    <source>
        <dbReference type="Pfam" id="PF12704"/>
    </source>
</evidence>
<keyword evidence="10" id="KW-1185">Reference proteome</keyword>
<comment type="subcellular location">
    <subcellularLocation>
        <location evidence="1">Cell membrane</location>
        <topology evidence="1">Multi-pass membrane protein</topology>
    </subcellularLocation>
</comment>
<feature type="transmembrane region" description="Helical" evidence="6">
    <location>
        <begin position="717"/>
        <end position="736"/>
    </location>
</feature>
<feature type="transmembrane region" description="Helical" evidence="6">
    <location>
        <begin position="421"/>
        <end position="444"/>
    </location>
</feature>
<feature type="domain" description="ABC3 transporter permease C-terminal" evidence="7">
    <location>
        <begin position="667"/>
        <end position="777"/>
    </location>
</feature>
<keyword evidence="4 6" id="KW-1133">Transmembrane helix</keyword>
<keyword evidence="5 6" id="KW-0472">Membrane</keyword>
<dbReference type="EMBL" id="CP032157">
    <property type="protein sequence ID" value="AXY78322.1"/>
    <property type="molecule type" value="Genomic_DNA"/>
</dbReference>
<evidence type="ECO:0000256" key="5">
    <source>
        <dbReference type="ARBA" id="ARBA00023136"/>
    </source>
</evidence>
<evidence type="ECO:0000256" key="2">
    <source>
        <dbReference type="ARBA" id="ARBA00022475"/>
    </source>
</evidence>
<evidence type="ECO:0000256" key="6">
    <source>
        <dbReference type="SAM" id="Phobius"/>
    </source>
</evidence>
<feature type="transmembrane region" description="Helical" evidence="6">
    <location>
        <begin position="665"/>
        <end position="689"/>
    </location>
</feature>
<evidence type="ECO:0000256" key="1">
    <source>
        <dbReference type="ARBA" id="ARBA00004651"/>
    </source>
</evidence>
<dbReference type="InterPro" id="IPR003838">
    <property type="entry name" value="ABC3_permease_C"/>
</dbReference>
<dbReference type="Proteomes" id="UP000263900">
    <property type="component" value="Chromosome"/>
</dbReference>
<dbReference type="InterPro" id="IPR025857">
    <property type="entry name" value="MacB_PCD"/>
</dbReference>
<feature type="transmembrane region" description="Helical" evidence="6">
    <location>
        <begin position="377"/>
        <end position="400"/>
    </location>
</feature>
<dbReference type="AlphaFoldDB" id="A0A3B7MUX0"/>
<feature type="transmembrane region" description="Helical" evidence="6">
    <location>
        <begin position="748"/>
        <end position="769"/>
    </location>
</feature>
<dbReference type="PANTHER" id="PTHR30572:SF18">
    <property type="entry name" value="ABC-TYPE MACROLIDE FAMILY EXPORT SYSTEM PERMEASE COMPONENT 2"/>
    <property type="match status" value="1"/>
</dbReference>
<feature type="domain" description="MacB-like periplasmic core" evidence="8">
    <location>
        <begin position="20"/>
        <end position="247"/>
    </location>
</feature>
<evidence type="ECO:0000256" key="3">
    <source>
        <dbReference type="ARBA" id="ARBA00022692"/>
    </source>
</evidence>
<feature type="transmembrane region" description="Helical" evidence="6">
    <location>
        <begin position="21"/>
        <end position="41"/>
    </location>
</feature>
<name>A0A3B7MUX0_9BACT</name>
<evidence type="ECO:0000256" key="4">
    <source>
        <dbReference type="ARBA" id="ARBA00022989"/>
    </source>
</evidence>
<feature type="transmembrane region" description="Helical" evidence="6">
    <location>
        <begin position="286"/>
        <end position="305"/>
    </location>
</feature>
<feature type="domain" description="MacB-like periplasmic core" evidence="8">
    <location>
        <begin position="434"/>
        <end position="629"/>
    </location>
</feature>
<sequence length="788" mass="88433">MFKNHLKTAWRNLVKNKFYSAINIAGLTAGLAVGILILLWVQDELSFDRFHKQADNIYKLENQVGTGASVQIWTATVAPIGVMGKEQLPAIEEMVRWCGGGYYYSMMYKEKRLDIDKRIMADPAFFTMFNFPIIKGNAANPFPNIYSVVLTETAAKKHFGNEDPIGKVIVADKTTNFTVTGITKDVPKNSTIQYDMVMPLELMTRLQYQNRTDGRTMENDFHQFNYFTYFKLKPGTDLPKLATDLRNIHLRNKADDTDIKYQFLRVPDMHLYLSDGKEAGMETVRMFTWIALIILIIACINYVNLSTARSMLRAREVSMRKIVGAAKWQLFLQFIVETALLFVLAAILAIGVINVLLPFFNQLSGKELELNLLDYRLWTLLLAIITGALIVSSIYPALLLSSFEPLKVLKGKMNARISDALFRKALVVTQFACSVALIIGTLIISNQLQYIRSRNLGYDKENVLSIWVRNGSPDYTTIRSTLISQPGVLDVARADDNIISLSNQTGSNWWQGKGADETMMMHPVGISADFIPFFKMQLVAGANFTGTPADSAHFILNETAIRQAGIKDPIGKPFKLWETTGTITGVVKDFHYASMKNKIEPAIFYTQTGKNAMVYIKTTGKDAPKAIAAAEKVWKQYNTEMPFNYHFLDETFDKLYTSETRTGTIFNIFAIIAIVICCLGLLGLAAYTAQVRTREIGIRKVLGASVGGIIRLLARDFITLVLISIVIAAPIAWYTMNKWLQDFAYKINIAWTVFLLAGIIAIFIAILTISFQSIKAALANPVRSLRSE</sequence>
<dbReference type="GO" id="GO:0022857">
    <property type="term" value="F:transmembrane transporter activity"/>
    <property type="evidence" value="ECO:0007669"/>
    <property type="project" value="TreeGrafter"/>
</dbReference>
<gene>
    <name evidence="9" type="ORF">D3H65_31925</name>
</gene>
<evidence type="ECO:0000313" key="10">
    <source>
        <dbReference type="Proteomes" id="UP000263900"/>
    </source>
</evidence>
<dbReference type="PANTHER" id="PTHR30572">
    <property type="entry name" value="MEMBRANE COMPONENT OF TRANSPORTER-RELATED"/>
    <property type="match status" value="1"/>
</dbReference>
<dbReference type="Pfam" id="PF12704">
    <property type="entry name" value="MacB_PCD"/>
    <property type="match status" value="2"/>
</dbReference>
<dbReference type="Pfam" id="PF02687">
    <property type="entry name" value="FtsX"/>
    <property type="match status" value="2"/>
</dbReference>
<protein>
    <submittedName>
        <fullName evidence="9">ABC transporter permease</fullName>
    </submittedName>
</protein>
<accession>A0A3B7MUX0</accession>
<keyword evidence="3 6" id="KW-0812">Transmembrane</keyword>
<dbReference type="OrthoDB" id="1451596at2"/>
<dbReference type="GO" id="GO:0005886">
    <property type="term" value="C:plasma membrane"/>
    <property type="evidence" value="ECO:0007669"/>
    <property type="project" value="UniProtKB-SubCell"/>
</dbReference>
<dbReference type="RefSeq" id="WP_119054194.1">
    <property type="nucleotide sequence ID" value="NZ_CP032157.1"/>
</dbReference>
<proteinExistence type="predicted"/>
<dbReference type="KEGG" id="pseg:D3H65_31925"/>
<feature type="domain" description="ABC3 transporter permease C-terminal" evidence="7">
    <location>
        <begin position="290"/>
        <end position="405"/>
    </location>
</feature>
<reference evidence="9 10" key="1">
    <citation type="submission" date="2018-09" db="EMBL/GenBank/DDBJ databases">
        <title>Genome sequencing of strain 6GH32-13.</title>
        <authorList>
            <person name="Weon H.-Y."/>
            <person name="Heo J."/>
            <person name="Kwon S.-W."/>
        </authorList>
    </citation>
    <scope>NUCLEOTIDE SEQUENCE [LARGE SCALE GENOMIC DNA]</scope>
    <source>
        <strain evidence="9 10">5GH32-13</strain>
    </source>
</reference>
<evidence type="ECO:0000259" key="7">
    <source>
        <dbReference type="Pfam" id="PF02687"/>
    </source>
</evidence>